<evidence type="ECO:0000313" key="9">
    <source>
        <dbReference type="EMBL" id="CAF9941879.1"/>
    </source>
</evidence>
<dbReference type="AlphaFoldDB" id="A0A8H3J7D5"/>
<dbReference type="Pfam" id="PF20684">
    <property type="entry name" value="Fung_rhodopsin"/>
    <property type="match status" value="1"/>
</dbReference>
<dbReference type="InterPro" id="IPR052337">
    <property type="entry name" value="SAT4-like"/>
</dbReference>
<evidence type="ECO:0000256" key="4">
    <source>
        <dbReference type="ARBA" id="ARBA00023136"/>
    </source>
</evidence>
<evidence type="ECO:0000259" key="8">
    <source>
        <dbReference type="Pfam" id="PF20684"/>
    </source>
</evidence>
<comment type="caution">
    <text evidence="9">The sequence shown here is derived from an EMBL/GenBank/DDBJ whole genome shotgun (WGS) entry which is preliminary data.</text>
</comment>
<evidence type="ECO:0000256" key="2">
    <source>
        <dbReference type="ARBA" id="ARBA00022692"/>
    </source>
</evidence>
<feature type="transmembrane region" description="Helical" evidence="7">
    <location>
        <begin position="44"/>
        <end position="67"/>
    </location>
</feature>
<feature type="domain" description="Rhodopsin" evidence="8">
    <location>
        <begin position="63"/>
        <end position="159"/>
    </location>
</feature>
<evidence type="ECO:0000256" key="5">
    <source>
        <dbReference type="ARBA" id="ARBA00038359"/>
    </source>
</evidence>
<dbReference type="PANTHER" id="PTHR33048">
    <property type="entry name" value="PTH11-LIKE INTEGRAL MEMBRANE PROTEIN (AFU_ORTHOLOGUE AFUA_5G11245)"/>
    <property type="match status" value="1"/>
</dbReference>
<proteinExistence type="inferred from homology"/>
<dbReference type="EMBL" id="CAJPDT010000160">
    <property type="protein sequence ID" value="CAF9941879.1"/>
    <property type="molecule type" value="Genomic_DNA"/>
</dbReference>
<protein>
    <recommendedName>
        <fullName evidence="8">Rhodopsin domain-containing protein</fullName>
    </recommendedName>
</protein>
<feature type="region of interest" description="Disordered" evidence="6">
    <location>
        <begin position="291"/>
        <end position="311"/>
    </location>
</feature>
<keyword evidence="3 7" id="KW-1133">Transmembrane helix</keyword>
<reference evidence="9" key="1">
    <citation type="submission" date="2021-03" db="EMBL/GenBank/DDBJ databases">
        <authorList>
            <person name="Tagirdzhanova G."/>
        </authorList>
    </citation>
    <scope>NUCLEOTIDE SEQUENCE</scope>
</reference>
<keyword evidence="10" id="KW-1185">Reference proteome</keyword>
<dbReference type="PANTHER" id="PTHR33048:SF47">
    <property type="entry name" value="INTEGRAL MEMBRANE PROTEIN-RELATED"/>
    <property type="match status" value="1"/>
</dbReference>
<dbReference type="OrthoDB" id="4682787at2759"/>
<comment type="similarity">
    <text evidence="5">Belongs to the SAT4 family.</text>
</comment>
<evidence type="ECO:0000256" key="3">
    <source>
        <dbReference type="ARBA" id="ARBA00022989"/>
    </source>
</evidence>
<sequence>MASSPTTLTPEQSQAALRTLLEGPAMSPPPGVIPNFHNPPNLNAFVIMTVVLCFAFATLAVLLRIYTKIYILRALAWEDYVIVIPWVFQIGEIITGVMVTRHGGGRHMWNVRLQTFFEMLYWVNLTAIVYGFVVFFIKLSILLQYLRIFAPTRKGNIACITSILRTYYTWKIAQSPDISYNVVRMGLWTSAEFTTGIIISCFPVIPKFFQHIGPKVSSALILRSKVMKNSSRESASAPPSDKPRAERLKLPSFKHTFTSIFSNAETDDGYELYSQQVLPKAEHVQLHEETAMPRRDATRESNQRPAAKVATTRHDLERGYGMF</sequence>
<keyword evidence="2 7" id="KW-0812">Transmembrane</keyword>
<feature type="compositionally biased region" description="Basic and acidic residues" evidence="6">
    <location>
        <begin position="291"/>
        <end position="302"/>
    </location>
</feature>
<dbReference type="GO" id="GO:0016020">
    <property type="term" value="C:membrane"/>
    <property type="evidence" value="ECO:0007669"/>
    <property type="project" value="UniProtKB-SubCell"/>
</dbReference>
<dbReference type="InterPro" id="IPR049326">
    <property type="entry name" value="Rhodopsin_dom_fungi"/>
</dbReference>
<evidence type="ECO:0000313" key="10">
    <source>
        <dbReference type="Proteomes" id="UP000664534"/>
    </source>
</evidence>
<gene>
    <name evidence="9" type="ORF">IMSHALPRED_003078</name>
</gene>
<evidence type="ECO:0000256" key="6">
    <source>
        <dbReference type="SAM" id="MobiDB-lite"/>
    </source>
</evidence>
<evidence type="ECO:0000256" key="7">
    <source>
        <dbReference type="SAM" id="Phobius"/>
    </source>
</evidence>
<name>A0A8H3J7D5_9LECA</name>
<organism evidence="9 10">
    <name type="scientific">Imshaugia aleurites</name>
    <dbReference type="NCBI Taxonomy" id="172621"/>
    <lineage>
        <taxon>Eukaryota</taxon>
        <taxon>Fungi</taxon>
        <taxon>Dikarya</taxon>
        <taxon>Ascomycota</taxon>
        <taxon>Pezizomycotina</taxon>
        <taxon>Lecanoromycetes</taxon>
        <taxon>OSLEUM clade</taxon>
        <taxon>Lecanoromycetidae</taxon>
        <taxon>Lecanorales</taxon>
        <taxon>Lecanorineae</taxon>
        <taxon>Parmeliaceae</taxon>
        <taxon>Imshaugia</taxon>
    </lineage>
</organism>
<dbReference type="Proteomes" id="UP000664534">
    <property type="component" value="Unassembled WGS sequence"/>
</dbReference>
<accession>A0A8H3J7D5</accession>
<evidence type="ECO:0000256" key="1">
    <source>
        <dbReference type="ARBA" id="ARBA00004141"/>
    </source>
</evidence>
<comment type="subcellular location">
    <subcellularLocation>
        <location evidence="1">Membrane</location>
        <topology evidence="1">Multi-pass membrane protein</topology>
    </subcellularLocation>
</comment>
<feature type="transmembrane region" description="Helical" evidence="7">
    <location>
        <begin position="119"/>
        <end position="146"/>
    </location>
</feature>
<feature type="transmembrane region" description="Helical" evidence="7">
    <location>
        <begin position="79"/>
        <end position="99"/>
    </location>
</feature>
<keyword evidence="4 7" id="KW-0472">Membrane</keyword>